<organism evidence="2 3">
    <name type="scientific">Sarocladium strictum</name>
    <name type="common">Black bundle disease fungus</name>
    <name type="synonym">Acremonium strictum</name>
    <dbReference type="NCBI Taxonomy" id="5046"/>
    <lineage>
        <taxon>Eukaryota</taxon>
        <taxon>Fungi</taxon>
        <taxon>Dikarya</taxon>
        <taxon>Ascomycota</taxon>
        <taxon>Pezizomycotina</taxon>
        <taxon>Sordariomycetes</taxon>
        <taxon>Hypocreomycetidae</taxon>
        <taxon>Hypocreales</taxon>
        <taxon>Sarocladiaceae</taxon>
        <taxon>Sarocladium</taxon>
    </lineage>
</organism>
<feature type="region of interest" description="Disordered" evidence="1">
    <location>
        <begin position="493"/>
        <end position="528"/>
    </location>
</feature>
<evidence type="ECO:0000313" key="2">
    <source>
        <dbReference type="EMBL" id="KAK0388304.1"/>
    </source>
</evidence>
<proteinExistence type="predicted"/>
<dbReference type="EMBL" id="JAPDFR010000003">
    <property type="protein sequence ID" value="KAK0388304.1"/>
    <property type="molecule type" value="Genomic_DNA"/>
</dbReference>
<reference evidence="2" key="1">
    <citation type="submission" date="2022-10" db="EMBL/GenBank/DDBJ databases">
        <title>Determination and structural analysis of whole genome sequence of Sarocladium strictum F4-1.</title>
        <authorList>
            <person name="Hu L."/>
            <person name="Jiang Y."/>
        </authorList>
    </citation>
    <scope>NUCLEOTIDE SEQUENCE</scope>
    <source>
        <strain evidence="2">F4-1</strain>
    </source>
</reference>
<evidence type="ECO:0000313" key="3">
    <source>
        <dbReference type="Proteomes" id="UP001175261"/>
    </source>
</evidence>
<dbReference type="Proteomes" id="UP001175261">
    <property type="component" value="Unassembled WGS sequence"/>
</dbReference>
<keyword evidence="3" id="KW-1185">Reference proteome</keyword>
<name>A0AA39GJW1_SARSR</name>
<accession>A0AA39GJW1</accession>
<protein>
    <submittedName>
        <fullName evidence="2">Uncharacterized protein</fullName>
    </submittedName>
</protein>
<comment type="caution">
    <text evidence="2">The sequence shown here is derived from an EMBL/GenBank/DDBJ whole genome shotgun (WGS) entry which is preliminary data.</text>
</comment>
<dbReference type="AlphaFoldDB" id="A0AA39GJW1"/>
<gene>
    <name evidence="2" type="ORF">NLU13_4549</name>
</gene>
<feature type="region of interest" description="Disordered" evidence="1">
    <location>
        <begin position="282"/>
        <end position="311"/>
    </location>
</feature>
<sequence>MWNVQHESRNRSLLAFPIQHKTQKTPQRYDQGNKSLGNGQMVRCARDLVQGPWPMIKGRWFDCGVAERTERPVKSLTMVRFHIANSHTSTYSKEPAHTVPTLDLYGSSILHSALHHAILTNAILPPPGPCPGWRVAWVHQPPLIVLPFETWDASSPHPTQALDVTCLCDHIPHSTTLFRRDLEHLFIRRRVAPASVPFFCHDQTEAVVLPHELPGALHYTTVALNTQAVTNVGLTPMSERDAGLGEASHDVSPTWNFTNRTLSNPTSHDGTSHLSIFEPRELQSRRSTQDHGSAVEQASPVNDHHSSQDSLQAETLQQLANTLRLQALALKNQTPGPPSGYLVHSNAPLEVDDMQEDIENDLIYQKYQMQFLRLGSRNGRSSMSPSTVFSITDTSMIAVDTADAGRSLNALPHYNTTPSHQEVTLAVDSSNSDGDGEESQQPIGFNTDHYSVFGSHKMFGVTAIRTHAGPPLFFRRSAQAAAQCPLVVHKAARMRKRTKTTRGALLPKNGQKGEAVAAELDKTASTSR</sequence>
<evidence type="ECO:0000256" key="1">
    <source>
        <dbReference type="SAM" id="MobiDB-lite"/>
    </source>
</evidence>